<feature type="transmembrane region" description="Helical" evidence="1">
    <location>
        <begin position="37"/>
        <end position="60"/>
    </location>
</feature>
<keyword evidence="3" id="KW-1185">Reference proteome</keyword>
<evidence type="ECO:0000313" key="2">
    <source>
        <dbReference type="EMBL" id="WUR03940.1"/>
    </source>
</evidence>
<feature type="transmembrane region" description="Helical" evidence="1">
    <location>
        <begin position="233"/>
        <end position="251"/>
    </location>
</feature>
<protein>
    <submittedName>
        <fullName evidence="2">Membrane protein</fullName>
    </submittedName>
</protein>
<keyword evidence="1" id="KW-0472">Membrane</keyword>
<dbReference type="Proteomes" id="UP001334084">
    <property type="component" value="Chromosome 7"/>
</dbReference>
<feature type="transmembrane region" description="Helical" evidence="1">
    <location>
        <begin position="91"/>
        <end position="112"/>
    </location>
</feature>
<evidence type="ECO:0000313" key="3">
    <source>
        <dbReference type="Proteomes" id="UP001334084"/>
    </source>
</evidence>
<accession>A0AAX4JD97</accession>
<dbReference type="AlphaFoldDB" id="A0AAX4JD97"/>
<name>A0AAX4JD97_9MICR</name>
<proteinExistence type="predicted"/>
<organism evidence="2 3">
    <name type="scientific">Vairimorpha necatrix</name>
    <dbReference type="NCBI Taxonomy" id="6039"/>
    <lineage>
        <taxon>Eukaryota</taxon>
        <taxon>Fungi</taxon>
        <taxon>Fungi incertae sedis</taxon>
        <taxon>Microsporidia</taxon>
        <taxon>Nosematidae</taxon>
        <taxon>Vairimorpha</taxon>
    </lineage>
</organism>
<sequence>MDRFFLWYMFVYYIDLFQTIVYCNLFHYRDLTSRGNFISATFYLSFLQTFGFISLSQFYFKKEFTSILTVVLLRVEGLVAYLYINISKRFWLPIITNILTDIMLAFCIYYYWPVVYNIILQSYNKKIGVDIRIKDVYITRHVYSSVKRISFILYLVLVFVKITTLEDNPLVKYQFHILALPIFIVKVLEREEEEEENKTAKYSVILLLITISGILIFTSIIQYFGKVHPEYRLLNFINSIHFTLATFLSIVDYNNYGKGLKEAIKYKKITALRRL</sequence>
<dbReference type="EMBL" id="CP142732">
    <property type="protein sequence ID" value="WUR03940.1"/>
    <property type="molecule type" value="Genomic_DNA"/>
</dbReference>
<feature type="transmembrane region" description="Helical" evidence="1">
    <location>
        <begin position="170"/>
        <end position="188"/>
    </location>
</feature>
<feature type="transmembrane region" description="Helical" evidence="1">
    <location>
        <begin position="6"/>
        <end position="25"/>
    </location>
</feature>
<keyword evidence="1" id="KW-0812">Transmembrane</keyword>
<dbReference type="GeneID" id="90541765"/>
<reference evidence="2" key="1">
    <citation type="journal article" date="2024" name="BMC Genomics">
        <title>Functional annotation of a divergent genome using sequence and structure-based similarity.</title>
        <authorList>
            <person name="Svedberg D."/>
            <person name="Winiger R.R."/>
            <person name="Berg A."/>
            <person name="Sharma H."/>
            <person name="Tellgren-Roth C."/>
            <person name="Debrunner-Vossbrinck B.A."/>
            <person name="Vossbrinck C.R."/>
            <person name="Barandun J."/>
        </authorList>
    </citation>
    <scope>NUCLEOTIDE SEQUENCE</scope>
    <source>
        <strain evidence="2">Illinois isolate</strain>
    </source>
</reference>
<keyword evidence="1" id="KW-1133">Transmembrane helix</keyword>
<dbReference type="RefSeq" id="XP_065330085.1">
    <property type="nucleotide sequence ID" value="XM_065474013.1"/>
</dbReference>
<gene>
    <name evidence="2" type="ORF">VNE69_07009</name>
</gene>
<feature type="transmembrane region" description="Helical" evidence="1">
    <location>
        <begin position="200"/>
        <end position="221"/>
    </location>
</feature>
<dbReference type="KEGG" id="vnx:VNE69_07009"/>
<evidence type="ECO:0000256" key="1">
    <source>
        <dbReference type="SAM" id="Phobius"/>
    </source>
</evidence>
<feature type="transmembrane region" description="Helical" evidence="1">
    <location>
        <begin position="145"/>
        <end position="163"/>
    </location>
</feature>